<evidence type="ECO:0000259" key="6">
    <source>
        <dbReference type="PROSITE" id="PS50016"/>
    </source>
</evidence>
<evidence type="ECO:0000256" key="2">
    <source>
        <dbReference type="ARBA" id="ARBA00022771"/>
    </source>
</evidence>
<feature type="region of interest" description="Disordered" evidence="5">
    <location>
        <begin position="1"/>
        <end position="41"/>
    </location>
</feature>
<dbReference type="Pfam" id="PF00628">
    <property type="entry name" value="PHD"/>
    <property type="match status" value="1"/>
</dbReference>
<sequence>MFLYRPPHETPPITTQREPQAATHPTKRTHNNHSYTRPPSQTNLDRLALLEPQPLALAFCLYCNGSSAEAPEELLRCELCRRSTHISCLRSSQPEGRLLGDNFFEYTCSQCHQSTQDSCIRAKLSTLQILLLVLYNLHKSDAYTARSGFYHWKLHIYNFINQHWKEIFGPESRKKKKKVVQASLSGQLSHYGQYFVSGYETLRDGGWYRLAVVLPPAQLIQQQMEEKRGGRSGGNGDSLRGRGRKFLKEDSARTSGITGTSEMVWVKEEPLERESVSSGDVSFDSLSHDDSSRGSWFTERDLLKPNNRPPQALFDSDEDDDMTLQTEVKEEITVKQEQLDSEMIDVGENEAHQVPNIKSEILEEPLPCLKPSLFTKSTPPPPPLKKVQEPHKEGREKLRPLSSYEERQLLRKLEHLQEAGPLPPHLLRLRRKLAVRKSKYEHGLPVFDLDAEIKYINAHGRLRTRREKIYSKLSNDPGDSAARVLDRFQVAVGDELQKQTKNSSFLVKLVGDPEGSFSYIHSPYTLQKLKPYIRRDYESVPLKLKLLQEIIQYPHRHNPAWQPPPRHPVDYCYVTPKHIPAMNQLARHFFWPGIDLSEVLQYPDQKTLRCCVVPKPCCWIWSSCA</sequence>
<dbReference type="OrthoDB" id="4080456at2759"/>
<evidence type="ECO:0000256" key="5">
    <source>
        <dbReference type="SAM" id="MobiDB-lite"/>
    </source>
</evidence>
<reference evidence="7 8" key="1">
    <citation type="submission" date="2018-04" db="EMBL/GenBank/DDBJ databases">
        <authorList>
            <person name="Zhang X."/>
            <person name="Yuan J."/>
            <person name="Li F."/>
            <person name="Xiang J."/>
        </authorList>
    </citation>
    <scope>NUCLEOTIDE SEQUENCE [LARGE SCALE GENOMIC DNA]</scope>
    <source>
        <tissue evidence="7">Muscle</tissue>
    </source>
</reference>
<organism evidence="7 8">
    <name type="scientific">Penaeus vannamei</name>
    <name type="common">Whiteleg shrimp</name>
    <name type="synonym">Litopenaeus vannamei</name>
    <dbReference type="NCBI Taxonomy" id="6689"/>
    <lineage>
        <taxon>Eukaryota</taxon>
        <taxon>Metazoa</taxon>
        <taxon>Ecdysozoa</taxon>
        <taxon>Arthropoda</taxon>
        <taxon>Crustacea</taxon>
        <taxon>Multicrustacea</taxon>
        <taxon>Malacostraca</taxon>
        <taxon>Eumalacostraca</taxon>
        <taxon>Eucarida</taxon>
        <taxon>Decapoda</taxon>
        <taxon>Dendrobranchiata</taxon>
        <taxon>Penaeoidea</taxon>
        <taxon>Penaeidae</taxon>
        <taxon>Penaeus</taxon>
    </lineage>
</organism>
<feature type="domain" description="PHD-type" evidence="6">
    <location>
        <begin position="57"/>
        <end position="114"/>
    </location>
</feature>
<reference evidence="7 8" key="2">
    <citation type="submission" date="2019-01" db="EMBL/GenBank/DDBJ databases">
        <title>The decoding of complex shrimp genome reveals the adaptation for benthos swimmer, frequently molting mechanism and breeding impact on genome.</title>
        <authorList>
            <person name="Sun Y."/>
            <person name="Gao Y."/>
            <person name="Yu Y."/>
        </authorList>
    </citation>
    <scope>NUCLEOTIDE SEQUENCE [LARGE SCALE GENOMIC DNA]</scope>
    <source>
        <tissue evidence="7">Muscle</tissue>
    </source>
</reference>
<evidence type="ECO:0000256" key="4">
    <source>
        <dbReference type="PROSITE-ProRule" id="PRU00146"/>
    </source>
</evidence>
<dbReference type="STRING" id="6689.A0A3R7QGU6"/>
<protein>
    <submittedName>
        <fullName evidence="7">Putative cysteine-rich protein 2-binding protein</fullName>
    </submittedName>
</protein>
<accession>A0A3R7QGU6</accession>
<dbReference type="CDD" id="cd15489">
    <property type="entry name" value="PHD_SF"/>
    <property type="match status" value="1"/>
</dbReference>
<feature type="region of interest" description="Disordered" evidence="5">
    <location>
        <begin position="373"/>
        <end position="397"/>
    </location>
</feature>
<feature type="region of interest" description="Disordered" evidence="5">
    <location>
        <begin position="223"/>
        <end position="255"/>
    </location>
</feature>
<dbReference type="InterPro" id="IPR001965">
    <property type="entry name" value="Znf_PHD"/>
</dbReference>
<dbReference type="EMBL" id="QCYY01001387">
    <property type="protein sequence ID" value="ROT78400.1"/>
    <property type="molecule type" value="Genomic_DNA"/>
</dbReference>
<feature type="compositionally biased region" description="Basic and acidic residues" evidence="5">
    <location>
        <begin position="286"/>
        <end position="303"/>
    </location>
</feature>
<feature type="region of interest" description="Disordered" evidence="5">
    <location>
        <begin position="276"/>
        <end position="317"/>
    </location>
</feature>
<proteinExistence type="predicted"/>
<evidence type="ECO:0000256" key="1">
    <source>
        <dbReference type="ARBA" id="ARBA00022723"/>
    </source>
</evidence>
<dbReference type="InterPro" id="IPR011011">
    <property type="entry name" value="Znf_FYVE_PHD"/>
</dbReference>
<feature type="compositionally biased region" description="Basic and acidic residues" evidence="5">
    <location>
        <begin position="386"/>
        <end position="397"/>
    </location>
</feature>
<keyword evidence="3" id="KW-0862">Zinc</keyword>
<evidence type="ECO:0000313" key="7">
    <source>
        <dbReference type="EMBL" id="ROT78400.1"/>
    </source>
</evidence>
<dbReference type="InterPro" id="IPR019786">
    <property type="entry name" value="Zinc_finger_PHD-type_CS"/>
</dbReference>
<dbReference type="Gene3D" id="3.90.980.20">
    <property type="match status" value="1"/>
</dbReference>
<dbReference type="SUPFAM" id="SSF57903">
    <property type="entry name" value="FYVE/PHD zinc finger"/>
    <property type="match status" value="1"/>
</dbReference>
<evidence type="ECO:0000256" key="3">
    <source>
        <dbReference type="ARBA" id="ARBA00022833"/>
    </source>
</evidence>
<keyword evidence="1" id="KW-0479">Metal-binding</keyword>
<dbReference type="PROSITE" id="PS01359">
    <property type="entry name" value="ZF_PHD_1"/>
    <property type="match status" value="1"/>
</dbReference>
<feature type="compositionally biased region" description="Polar residues" evidence="5">
    <location>
        <begin position="32"/>
        <end position="41"/>
    </location>
</feature>
<name>A0A3R7QGU6_PENVA</name>
<keyword evidence="8" id="KW-1185">Reference proteome</keyword>
<gene>
    <name evidence="7" type="ORF">C7M84_002878</name>
</gene>
<comment type="caution">
    <text evidence="7">The sequence shown here is derived from an EMBL/GenBank/DDBJ whole genome shotgun (WGS) entry which is preliminary data.</text>
</comment>
<evidence type="ECO:0000313" key="8">
    <source>
        <dbReference type="Proteomes" id="UP000283509"/>
    </source>
</evidence>
<dbReference type="SMART" id="SM00249">
    <property type="entry name" value="PHD"/>
    <property type="match status" value="1"/>
</dbReference>
<dbReference type="Proteomes" id="UP000283509">
    <property type="component" value="Unassembled WGS sequence"/>
</dbReference>
<dbReference type="GO" id="GO:0008270">
    <property type="term" value="F:zinc ion binding"/>
    <property type="evidence" value="ECO:0007669"/>
    <property type="project" value="UniProtKB-KW"/>
</dbReference>
<dbReference type="AlphaFoldDB" id="A0A3R7QGU6"/>
<dbReference type="PROSITE" id="PS50016">
    <property type="entry name" value="ZF_PHD_2"/>
    <property type="match status" value="1"/>
</dbReference>
<keyword evidence="2 4" id="KW-0863">Zinc-finger</keyword>
<dbReference type="InterPro" id="IPR019787">
    <property type="entry name" value="Znf_PHD-finger"/>
</dbReference>